<keyword evidence="1" id="KW-1133">Transmembrane helix</keyword>
<reference evidence="2 3" key="1">
    <citation type="submission" date="2016-12" db="EMBL/GenBank/DDBJ databases">
        <authorList>
            <person name="Song W.-J."/>
            <person name="Kurnit D.M."/>
        </authorList>
    </citation>
    <scope>NUCLEOTIDE SEQUENCE [LARGE SCALE GENOMIC DNA]</scope>
    <source>
        <strain evidence="2 3">DSM 14810</strain>
    </source>
</reference>
<evidence type="ECO:0000256" key="1">
    <source>
        <dbReference type="SAM" id="Phobius"/>
    </source>
</evidence>
<dbReference type="RefSeq" id="WP_072700456.1">
    <property type="nucleotide sequence ID" value="NZ_FRDH01000003.1"/>
</dbReference>
<feature type="transmembrane region" description="Helical" evidence="1">
    <location>
        <begin position="304"/>
        <end position="325"/>
    </location>
</feature>
<dbReference type="Proteomes" id="UP000184097">
    <property type="component" value="Unassembled WGS sequence"/>
</dbReference>
<feature type="transmembrane region" description="Helical" evidence="1">
    <location>
        <begin position="199"/>
        <end position="220"/>
    </location>
</feature>
<protein>
    <recommendedName>
        <fullName evidence="4">O-antigen ligase like membrane protein</fullName>
    </recommendedName>
</protein>
<evidence type="ECO:0000313" key="3">
    <source>
        <dbReference type="Proteomes" id="UP000184097"/>
    </source>
</evidence>
<evidence type="ECO:0000313" key="2">
    <source>
        <dbReference type="EMBL" id="SHN49541.1"/>
    </source>
</evidence>
<keyword evidence="1" id="KW-0812">Transmembrane</keyword>
<gene>
    <name evidence="2" type="ORF">SAMN02745247_00322</name>
</gene>
<dbReference type="EMBL" id="FRDH01000003">
    <property type="protein sequence ID" value="SHN49541.1"/>
    <property type="molecule type" value="Genomic_DNA"/>
</dbReference>
<evidence type="ECO:0008006" key="4">
    <source>
        <dbReference type="Google" id="ProtNLM"/>
    </source>
</evidence>
<organism evidence="2 3">
    <name type="scientific">Butyrivibrio hungatei DSM 14810</name>
    <dbReference type="NCBI Taxonomy" id="1121132"/>
    <lineage>
        <taxon>Bacteria</taxon>
        <taxon>Bacillati</taxon>
        <taxon>Bacillota</taxon>
        <taxon>Clostridia</taxon>
        <taxon>Lachnospirales</taxon>
        <taxon>Lachnospiraceae</taxon>
        <taxon>Butyrivibrio</taxon>
    </lineage>
</organism>
<feature type="transmembrane region" description="Helical" evidence="1">
    <location>
        <begin position="6"/>
        <end position="25"/>
    </location>
</feature>
<feature type="transmembrane region" description="Helical" evidence="1">
    <location>
        <begin position="227"/>
        <end position="245"/>
    </location>
</feature>
<feature type="transmembrane region" description="Helical" evidence="1">
    <location>
        <begin position="337"/>
        <end position="359"/>
    </location>
</feature>
<sequence length="394" mass="46402">MENKSRIGHNFIYLILAFWFGSEVIFNSKIEKIFGMETSQLNDTFAYVVLAMLLIQIVFFQKYELKELAIVVITTGLIAIVTLQSHHNIMMSTWLFIVATRDIDFEKAVKVAYYVQLLMVFWIFYLFYFGFIEEYTFYRGNILRHSYGFTHPNQLGIRIFLLVVCRCYLRRKKFNILDFLVVIWASYFIYNTANSKTACYALIIFAVLITIYYFLAILGVKLSFLSDIYISIAIIANIMSVLLSITNVKRIHILAKFDDFLSHRFSLCHKVINYYGIKMLGQEVKMIVKKPGTGRVLHFWLDNAYASILIRYGILVFILFSVVFIKTMFILKNSGHNFLVMILCMYSIYGIMENNFFFLSQNLFLILLSNALYNKKVNYEYESAEKYRLKLVWR</sequence>
<dbReference type="AlphaFoldDB" id="A0A1M7RTJ5"/>
<proteinExistence type="predicted"/>
<feature type="transmembrane region" description="Helical" evidence="1">
    <location>
        <begin position="69"/>
        <end position="99"/>
    </location>
</feature>
<keyword evidence="1" id="KW-0472">Membrane</keyword>
<feature type="transmembrane region" description="Helical" evidence="1">
    <location>
        <begin position="111"/>
        <end position="131"/>
    </location>
</feature>
<name>A0A1M7RTJ5_9FIRM</name>
<feature type="transmembrane region" description="Helical" evidence="1">
    <location>
        <begin position="45"/>
        <end position="63"/>
    </location>
</feature>
<accession>A0A1M7RTJ5</accession>